<dbReference type="InterPro" id="IPR001173">
    <property type="entry name" value="Glyco_trans_2-like"/>
</dbReference>
<dbReference type="PANTHER" id="PTHR22916:SF3">
    <property type="entry name" value="UDP-GLCNAC:BETAGAL BETA-1,3-N-ACETYLGLUCOSAMINYLTRANSFERASE-LIKE PROTEIN 1"/>
    <property type="match status" value="1"/>
</dbReference>
<dbReference type="Gene3D" id="3.90.550.10">
    <property type="entry name" value="Spore Coat Polysaccharide Biosynthesis Protein SpsA, Chain A"/>
    <property type="match status" value="1"/>
</dbReference>
<evidence type="ECO:0000259" key="1">
    <source>
        <dbReference type="Pfam" id="PF00535"/>
    </source>
</evidence>
<sequence>MQDRLVSIITPSYRSQKFIAQTIESVLAQSYQEWEMIIVDDCSPDNANEIISSYIQQDPRIKLIKLEKNSGAAAARNEAIKEAKGRYIAFLDADDLWMEDKLKKQIAFMQKKGALLCYSAYNVIDESENDMGCFVPKDELSYKDLLKTNQIGCLTAIYDAKELGKLYMPLIKKRQDYALWLKILKKIDYAYGLKEPLATYRVLNRSLSSNKVNAALYQWRIYTEIEKLGILKSLYYFSYYAFYGIKKYKN</sequence>
<dbReference type="InterPro" id="IPR029044">
    <property type="entry name" value="Nucleotide-diphossugar_trans"/>
</dbReference>
<keyword evidence="2" id="KW-0808">Transferase</keyword>
<dbReference type="SUPFAM" id="SSF53448">
    <property type="entry name" value="Nucleotide-diphospho-sugar transferases"/>
    <property type="match status" value="1"/>
</dbReference>
<dbReference type="EMBL" id="FPHB01000028">
    <property type="protein sequence ID" value="SFV54977.1"/>
    <property type="molecule type" value="Genomic_DNA"/>
</dbReference>
<protein>
    <submittedName>
        <fullName evidence="2">Putative N-acetylgalactosaminyl-diphosphoundecaprenol glucuronosyltransferase</fullName>
    </submittedName>
</protein>
<dbReference type="CDD" id="cd00761">
    <property type="entry name" value="Glyco_tranf_GTA_type"/>
    <property type="match status" value="1"/>
</dbReference>
<name>A0A1W1BNA7_9ZZZZ</name>
<gene>
    <name evidence="2" type="ORF">MNB_SM-7-637</name>
</gene>
<accession>A0A1W1BNA7</accession>
<evidence type="ECO:0000313" key="2">
    <source>
        <dbReference type="EMBL" id="SFV54977.1"/>
    </source>
</evidence>
<dbReference type="Pfam" id="PF00535">
    <property type="entry name" value="Glycos_transf_2"/>
    <property type="match status" value="1"/>
</dbReference>
<dbReference type="AlphaFoldDB" id="A0A1W1BNA7"/>
<dbReference type="FunFam" id="3.90.550.10:FF:000130">
    <property type="entry name" value="Family 2 glycosyl transferase"/>
    <property type="match status" value="1"/>
</dbReference>
<dbReference type="GO" id="GO:0016758">
    <property type="term" value="F:hexosyltransferase activity"/>
    <property type="evidence" value="ECO:0007669"/>
    <property type="project" value="UniProtKB-ARBA"/>
</dbReference>
<proteinExistence type="predicted"/>
<organism evidence="2">
    <name type="scientific">hydrothermal vent metagenome</name>
    <dbReference type="NCBI Taxonomy" id="652676"/>
    <lineage>
        <taxon>unclassified sequences</taxon>
        <taxon>metagenomes</taxon>
        <taxon>ecological metagenomes</taxon>
    </lineage>
</organism>
<dbReference type="PANTHER" id="PTHR22916">
    <property type="entry name" value="GLYCOSYLTRANSFERASE"/>
    <property type="match status" value="1"/>
</dbReference>
<reference evidence="2" key="1">
    <citation type="submission" date="2016-10" db="EMBL/GenBank/DDBJ databases">
        <authorList>
            <person name="de Groot N.N."/>
        </authorList>
    </citation>
    <scope>NUCLEOTIDE SEQUENCE</scope>
</reference>
<feature type="domain" description="Glycosyltransferase 2-like" evidence="1">
    <location>
        <begin position="7"/>
        <end position="130"/>
    </location>
</feature>